<gene>
    <name evidence="1" type="ORF">R3P38DRAFT_2873908</name>
</gene>
<keyword evidence="2" id="KW-1185">Reference proteome</keyword>
<accession>A0AAW0D5X9</accession>
<dbReference type="EMBL" id="JAWWNJ010000010">
    <property type="protein sequence ID" value="KAK7046458.1"/>
    <property type="molecule type" value="Genomic_DNA"/>
</dbReference>
<evidence type="ECO:0008006" key="3">
    <source>
        <dbReference type="Google" id="ProtNLM"/>
    </source>
</evidence>
<name>A0AAW0D5X9_9AGAR</name>
<evidence type="ECO:0000313" key="2">
    <source>
        <dbReference type="Proteomes" id="UP001362999"/>
    </source>
</evidence>
<evidence type="ECO:0000313" key="1">
    <source>
        <dbReference type="EMBL" id="KAK7046458.1"/>
    </source>
</evidence>
<dbReference type="AlphaFoldDB" id="A0AAW0D5X9"/>
<reference evidence="1 2" key="1">
    <citation type="journal article" date="2024" name="J Genomics">
        <title>Draft genome sequencing and assembly of Favolaschia claudopus CIRM-BRFM 2984 isolated from oak limbs.</title>
        <authorList>
            <person name="Navarro D."/>
            <person name="Drula E."/>
            <person name="Chaduli D."/>
            <person name="Cazenave R."/>
            <person name="Ahrendt S."/>
            <person name="Wang J."/>
            <person name="Lipzen A."/>
            <person name="Daum C."/>
            <person name="Barry K."/>
            <person name="Grigoriev I.V."/>
            <person name="Favel A."/>
            <person name="Rosso M.N."/>
            <person name="Martin F."/>
        </authorList>
    </citation>
    <scope>NUCLEOTIDE SEQUENCE [LARGE SCALE GENOMIC DNA]</scope>
    <source>
        <strain evidence="1 2">CIRM-BRFM 2984</strain>
    </source>
</reference>
<comment type="caution">
    <text evidence="1">The sequence shown here is derived from an EMBL/GenBank/DDBJ whole genome shotgun (WGS) entry which is preliminary data.</text>
</comment>
<sequence>MAMDTEGVDRLVSEMKPPLHKLRQLHDSSFLQEQGANPELGSRNLLPNPINCEEGEFSSRIPEELVLRIFRDALPPSWTAYFGRTRPPFPRAVWSSDLETKLTLIQVCNRWHRIGLEFLYESVSLKSIGQLSQLAVFSLALENSPHVGSLVQRLEICYWVPSMVGGLAGVDFGNGDGHFGFVW</sequence>
<protein>
    <recommendedName>
        <fullName evidence="3">F-box domain-containing protein</fullName>
    </recommendedName>
</protein>
<proteinExistence type="predicted"/>
<organism evidence="1 2">
    <name type="scientific">Favolaschia claudopus</name>
    <dbReference type="NCBI Taxonomy" id="2862362"/>
    <lineage>
        <taxon>Eukaryota</taxon>
        <taxon>Fungi</taxon>
        <taxon>Dikarya</taxon>
        <taxon>Basidiomycota</taxon>
        <taxon>Agaricomycotina</taxon>
        <taxon>Agaricomycetes</taxon>
        <taxon>Agaricomycetidae</taxon>
        <taxon>Agaricales</taxon>
        <taxon>Marasmiineae</taxon>
        <taxon>Mycenaceae</taxon>
        <taxon>Favolaschia</taxon>
    </lineage>
</organism>
<dbReference type="Proteomes" id="UP001362999">
    <property type="component" value="Unassembled WGS sequence"/>
</dbReference>